<accession>X0UGG2</accession>
<proteinExistence type="predicted"/>
<dbReference type="AlphaFoldDB" id="X0UGG2"/>
<name>X0UGG2_9ZZZZ</name>
<evidence type="ECO:0000313" key="1">
    <source>
        <dbReference type="EMBL" id="GAG04834.1"/>
    </source>
</evidence>
<feature type="non-terminal residue" evidence="1">
    <location>
        <position position="1"/>
    </location>
</feature>
<organism evidence="1">
    <name type="scientific">marine sediment metagenome</name>
    <dbReference type="NCBI Taxonomy" id="412755"/>
    <lineage>
        <taxon>unclassified sequences</taxon>
        <taxon>metagenomes</taxon>
        <taxon>ecological metagenomes</taxon>
    </lineage>
</organism>
<dbReference type="EMBL" id="BARS01025499">
    <property type="protein sequence ID" value="GAG04834.1"/>
    <property type="molecule type" value="Genomic_DNA"/>
</dbReference>
<sequence length="174" mass="19613">CGDGNITGIEDCEKDEDCRADQKCENCTCVRKERNATDLIEEVKKNLTKKPEPKEEPKKDVKTTDYHGFVGSILPDYLKDDFEEARINVYIALKNGSAQVVGVTTLHNVVQEIEDKKLSSANYDVFVEEQKARDIIDADDQAAALKKAFDDGDITYKPKGLFSRMWAWIVGLFS</sequence>
<gene>
    <name evidence="1" type="ORF">S01H1_40286</name>
</gene>
<protein>
    <submittedName>
        <fullName evidence="1">Uncharacterized protein</fullName>
    </submittedName>
</protein>
<reference evidence="1" key="1">
    <citation type="journal article" date="2014" name="Front. Microbiol.">
        <title>High frequency of phylogenetically diverse reductive dehalogenase-homologous genes in deep subseafloor sedimentary metagenomes.</title>
        <authorList>
            <person name="Kawai M."/>
            <person name="Futagami T."/>
            <person name="Toyoda A."/>
            <person name="Takaki Y."/>
            <person name="Nishi S."/>
            <person name="Hori S."/>
            <person name="Arai W."/>
            <person name="Tsubouchi T."/>
            <person name="Morono Y."/>
            <person name="Uchiyama I."/>
            <person name="Ito T."/>
            <person name="Fujiyama A."/>
            <person name="Inagaki F."/>
            <person name="Takami H."/>
        </authorList>
    </citation>
    <scope>NUCLEOTIDE SEQUENCE</scope>
    <source>
        <strain evidence="1">Expedition CK06-06</strain>
    </source>
</reference>
<comment type="caution">
    <text evidence="1">The sequence shown here is derived from an EMBL/GenBank/DDBJ whole genome shotgun (WGS) entry which is preliminary data.</text>
</comment>